<dbReference type="InterPro" id="IPR050807">
    <property type="entry name" value="TransReg_Diox_bact_type"/>
</dbReference>
<reference evidence="6 7" key="1">
    <citation type="submission" date="2018-03" db="EMBL/GenBank/DDBJ databases">
        <title>Genome sequencing of Phreatobacter sp.</title>
        <authorList>
            <person name="Kim S.-J."/>
            <person name="Heo J."/>
            <person name="Kwon S.-W."/>
        </authorList>
    </citation>
    <scope>NUCLEOTIDE SEQUENCE [LARGE SCALE GENOMIC DNA]</scope>
    <source>
        <strain evidence="6 7">S-12</strain>
    </source>
</reference>
<organism evidence="6 7">
    <name type="scientific">Phreatobacter cathodiphilus</name>
    <dbReference type="NCBI Taxonomy" id="1868589"/>
    <lineage>
        <taxon>Bacteria</taxon>
        <taxon>Pseudomonadati</taxon>
        <taxon>Pseudomonadota</taxon>
        <taxon>Alphaproteobacteria</taxon>
        <taxon>Hyphomicrobiales</taxon>
        <taxon>Phreatobacteraceae</taxon>
        <taxon>Phreatobacter</taxon>
    </lineage>
</organism>
<protein>
    <submittedName>
        <fullName evidence="6">XRE family transcriptional regulator</fullName>
    </submittedName>
</protein>
<dbReference type="GO" id="GO:0003700">
    <property type="term" value="F:DNA-binding transcription factor activity"/>
    <property type="evidence" value="ECO:0007669"/>
    <property type="project" value="TreeGrafter"/>
</dbReference>
<keyword evidence="2" id="KW-0805">Transcription regulation</keyword>
<dbReference type="Pfam" id="PF09856">
    <property type="entry name" value="ScfRs"/>
    <property type="match status" value="1"/>
</dbReference>
<dbReference type="KEGG" id="phr:C6569_19360"/>
<dbReference type="Pfam" id="PF06114">
    <property type="entry name" value="Peptidase_M78"/>
    <property type="match status" value="1"/>
</dbReference>
<comment type="similarity">
    <text evidence="1">Belongs to the short-chain fatty acyl-CoA assimilation regulator (ScfR) family.</text>
</comment>
<proteinExistence type="inferred from homology"/>
<dbReference type="SMART" id="SM00530">
    <property type="entry name" value="HTH_XRE"/>
    <property type="match status" value="1"/>
</dbReference>
<dbReference type="InterPro" id="IPR010359">
    <property type="entry name" value="IrrE_HExxH"/>
</dbReference>
<evidence type="ECO:0000313" key="6">
    <source>
        <dbReference type="EMBL" id="AVO47038.1"/>
    </source>
</evidence>
<dbReference type="InterPro" id="IPR010982">
    <property type="entry name" value="Lambda_DNA-bd_dom_sf"/>
</dbReference>
<dbReference type="PANTHER" id="PTHR46797:SF23">
    <property type="entry name" value="HTH-TYPE TRANSCRIPTIONAL REGULATOR SUTR"/>
    <property type="match status" value="1"/>
</dbReference>
<dbReference type="SUPFAM" id="SSF47413">
    <property type="entry name" value="lambda repressor-like DNA-binding domains"/>
    <property type="match status" value="1"/>
</dbReference>
<dbReference type="GO" id="GO:0005829">
    <property type="term" value="C:cytosol"/>
    <property type="evidence" value="ECO:0007669"/>
    <property type="project" value="TreeGrafter"/>
</dbReference>
<dbReference type="PIRSF" id="PIRSF019251">
    <property type="entry name" value="Rv0465c"/>
    <property type="match status" value="1"/>
</dbReference>
<evidence type="ECO:0000259" key="5">
    <source>
        <dbReference type="PROSITE" id="PS50943"/>
    </source>
</evidence>
<dbReference type="Proteomes" id="UP000237889">
    <property type="component" value="Chromosome"/>
</dbReference>
<dbReference type="AlphaFoldDB" id="A0A2S0NFW9"/>
<keyword evidence="4" id="KW-0804">Transcription</keyword>
<evidence type="ECO:0000256" key="4">
    <source>
        <dbReference type="ARBA" id="ARBA00023163"/>
    </source>
</evidence>
<dbReference type="Pfam" id="PF01381">
    <property type="entry name" value="HTH_3"/>
    <property type="match status" value="1"/>
</dbReference>
<dbReference type="InterPro" id="IPR018653">
    <property type="entry name" value="ScfR_C"/>
</dbReference>
<dbReference type="GO" id="GO:0003677">
    <property type="term" value="F:DNA binding"/>
    <property type="evidence" value="ECO:0007669"/>
    <property type="project" value="UniProtKB-KW"/>
</dbReference>
<feature type="domain" description="HTH cro/C1-type" evidence="5">
    <location>
        <begin position="11"/>
        <end position="65"/>
    </location>
</feature>
<keyword evidence="3" id="KW-0238">DNA-binding</keyword>
<dbReference type="InterPro" id="IPR001387">
    <property type="entry name" value="Cro/C1-type_HTH"/>
</dbReference>
<name>A0A2S0NFW9_9HYPH</name>
<evidence type="ECO:0000256" key="1">
    <source>
        <dbReference type="ARBA" id="ARBA00007227"/>
    </source>
</evidence>
<dbReference type="InterPro" id="IPR026281">
    <property type="entry name" value="HTH_RamB"/>
</dbReference>
<sequence length="475" mass="52170">MSRKVFVGPALRRLREETRLTQTAFSQRLGLSVSYLNQIENNQRPVTASVLVALGQTFGVDLATFATDDIDRLVTDLREASADPLLTDAAPSLQDLKRVASDSPAFARAFLRLHQTARRLGERLQAAGDAPILPPSGEETAGALLPYEEVRDYFHYVDNYVDDLDRAAEDLAERLGLAAASDRVQVLAGYLAARHGLNVDANANLGDDVLERYEAGPNIIALDGSLDSSTRAFLLANRIARLEQSDTMAAIVSAAGFRSRAAADIGRVALANYFAGALLLPYRRFLAAAKETRHDLDWLGRIFGASLEQVCHRLSTLQRGGQRGIPFYFVKVDRAGNVIKRHSATRFQFARFGGACPLWNVHEAFEQAGRTFVQVAEMPDGTRYLSLARAVTKGAAHWRAPVRRYAFGLGCEISYAGEIVYSEGIDLKADANVAKIGVSCRICERANCHQRAVPPIDREIRVPSDRRKVVPFDLS</sequence>
<evidence type="ECO:0000256" key="3">
    <source>
        <dbReference type="ARBA" id="ARBA00023125"/>
    </source>
</evidence>
<evidence type="ECO:0000256" key="2">
    <source>
        <dbReference type="ARBA" id="ARBA00023015"/>
    </source>
</evidence>
<keyword evidence="7" id="KW-1185">Reference proteome</keyword>
<accession>A0A2S0NFW9</accession>
<evidence type="ECO:0000313" key="7">
    <source>
        <dbReference type="Proteomes" id="UP000237889"/>
    </source>
</evidence>
<dbReference type="PANTHER" id="PTHR46797">
    <property type="entry name" value="HTH-TYPE TRANSCRIPTIONAL REGULATOR"/>
    <property type="match status" value="1"/>
</dbReference>
<dbReference type="EMBL" id="CP027668">
    <property type="protein sequence ID" value="AVO47038.1"/>
    <property type="molecule type" value="Genomic_DNA"/>
</dbReference>
<gene>
    <name evidence="6" type="ORF">C6569_19360</name>
</gene>
<dbReference type="RefSeq" id="WP_106750408.1">
    <property type="nucleotide sequence ID" value="NZ_CP027668.1"/>
</dbReference>
<dbReference type="Gene3D" id="1.10.260.40">
    <property type="entry name" value="lambda repressor-like DNA-binding domains"/>
    <property type="match status" value="1"/>
</dbReference>
<dbReference type="PROSITE" id="PS50943">
    <property type="entry name" value="HTH_CROC1"/>
    <property type="match status" value="1"/>
</dbReference>
<dbReference type="OrthoDB" id="1123084at2"/>
<dbReference type="CDD" id="cd00093">
    <property type="entry name" value="HTH_XRE"/>
    <property type="match status" value="1"/>
</dbReference>